<feature type="compositionally biased region" description="Polar residues" evidence="2">
    <location>
        <begin position="273"/>
        <end position="286"/>
    </location>
</feature>
<keyword evidence="5" id="KW-1185">Reference proteome</keyword>
<evidence type="ECO:0000259" key="3">
    <source>
        <dbReference type="Pfam" id="PF00823"/>
    </source>
</evidence>
<reference evidence="4 5" key="1">
    <citation type="submission" date="2020-04" db="EMBL/GenBank/DDBJ databases">
        <title>MicrobeNet Type strains.</title>
        <authorList>
            <person name="Nicholson A.C."/>
        </authorList>
    </citation>
    <scope>NUCLEOTIDE SEQUENCE [LARGE SCALE GENOMIC DNA]</scope>
    <source>
        <strain evidence="4 5">DSM 44445</strain>
    </source>
</reference>
<accession>A0A7X6RIK6</accession>
<dbReference type="InterPro" id="IPR038332">
    <property type="entry name" value="PPE_sf"/>
</dbReference>
<feature type="region of interest" description="Disordered" evidence="2">
    <location>
        <begin position="197"/>
        <end position="290"/>
    </location>
</feature>
<dbReference type="InterPro" id="IPR000030">
    <property type="entry name" value="PPE_dom"/>
</dbReference>
<feature type="compositionally biased region" description="Polar residues" evidence="2">
    <location>
        <begin position="241"/>
        <end position="260"/>
    </location>
</feature>
<dbReference type="EMBL" id="JAAXPE010000016">
    <property type="protein sequence ID" value="NKY87246.1"/>
    <property type="molecule type" value="Genomic_DNA"/>
</dbReference>
<evidence type="ECO:0000256" key="2">
    <source>
        <dbReference type="SAM" id="MobiDB-lite"/>
    </source>
</evidence>
<dbReference type="Gene3D" id="1.20.1260.20">
    <property type="entry name" value="PPE superfamily"/>
    <property type="match status" value="1"/>
</dbReference>
<feature type="region of interest" description="Disordered" evidence="2">
    <location>
        <begin position="379"/>
        <end position="425"/>
    </location>
</feature>
<evidence type="ECO:0000313" key="4">
    <source>
        <dbReference type="EMBL" id="NKY87246.1"/>
    </source>
</evidence>
<comment type="similarity">
    <text evidence="1">Belongs to the mycobacterial PPE family.</text>
</comment>
<feature type="domain" description="PPE" evidence="3">
    <location>
        <begin position="35"/>
        <end position="198"/>
    </location>
</feature>
<sequence>MSDALASAIAGAEALGEEIALVAAGLATASIGAVDFWALPPEVNSARLTFGPGPAPMLATAASYAEMADALAVAASASDGSMNAMAASWSGDSGARAEGAFRRHAEWLRQQSHVAAGASKQAAQAAAANAQARATMVPLPVIIANRVAAATLAATNSAGQNTAAMAVNEALYLAMWGEAAMTMQVYAAETAHAISQLPPPVPPPPITTGDLGPSVTPDIGPKGGPSGGPTTLRSGPRPDTSDTGRSNSTGGQHANDTGKTGNEGIRDSPDHPGTSTNSTDPTQSVGPDTEAQRAMTDIDNALQPMNDSLADPGVGGNSFGIDDQGFYGTSPYSPTLAGLSGGVGSSVALSMMRGGLGSMSGASTGFRLPTNWNPAGVRAFGATSAPPAGGSGPLRRPPTRGAVAPKAQMRRRRDKKDEQPSKVFVPGEFQEVPVLEKPPIIGVIEYDEGDRPEDVVSDASPAVGVIDRNEEDSDSDSVLAVTERPR</sequence>
<evidence type="ECO:0000313" key="5">
    <source>
        <dbReference type="Proteomes" id="UP000523447"/>
    </source>
</evidence>
<proteinExistence type="inferred from homology"/>
<dbReference type="AlphaFoldDB" id="A0A7X6RIK6"/>
<comment type="caution">
    <text evidence="4">The sequence shown here is derived from an EMBL/GenBank/DDBJ whole genome shotgun (WGS) entry which is preliminary data.</text>
</comment>
<protein>
    <submittedName>
        <fullName evidence="4">PPE family protein</fullName>
    </submittedName>
</protein>
<feature type="region of interest" description="Disordered" evidence="2">
    <location>
        <begin position="303"/>
        <end position="329"/>
    </location>
</feature>
<dbReference type="Proteomes" id="UP000523447">
    <property type="component" value="Unassembled WGS sequence"/>
</dbReference>
<feature type="compositionally biased region" description="Low complexity" evidence="2">
    <location>
        <begin position="379"/>
        <end position="388"/>
    </location>
</feature>
<feature type="region of interest" description="Disordered" evidence="2">
    <location>
        <begin position="447"/>
        <end position="486"/>
    </location>
</feature>
<organism evidence="4 5">
    <name type="scientific">Nocardia veterana</name>
    <dbReference type="NCBI Taxonomy" id="132249"/>
    <lineage>
        <taxon>Bacteria</taxon>
        <taxon>Bacillati</taxon>
        <taxon>Actinomycetota</taxon>
        <taxon>Actinomycetes</taxon>
        <taxon>Mycobacteriales</taxon>
        <taxon>Nocardiaceae</taxon>
        <taxon>Nocardia</taxon>
    </lineage>
</organism>
<dbReference type="Pfam" id="PF00823">
    <property type="entry name" value="PPE"/>
    <property type="match status" value="1"/>
</dbReference>
<dbReference type="GO" id="GO:0052572">
    <property type="term" value="P:response to host immune response"/>
    <property type="evidence" value="ECO:0007669"/>
    <property type="project" value="TreeGrafter"/>
</dbReference>
<evidence type="ECO:0000256" key="1">
    <source>
        <dbReference type="ARBA" id="ARBA00010652"/>
    </source>
</evidence>
<dbReference type="SUPFAM" id="SSF140459">
    <property type="entry name" value="PE/PPE dimer-like"/>
    <property type="match status" value="1"/>
</dbReference>
<dbReference type="PANTHER" id="PTHR46766">
    <property type="entry name" value="GLUTAMINE-RICH PROTEIN 2"/>
    <property type="match status" value="1"/>
</dbReference>
<name>A0A7X6RIK6_9NOCA</name>
<dbReference type="PANTHER" id="PTHR46766:SF1">
    <property type="entry name" value="GLUTAMINE-RICH PROTEIN 2"/>
    <property type="match status" value="1"/>
</dbReference>
<feature type="compositionally biased region" description="Pro residues" evidence="2">
    <location>
        <begin position="197"/>
        <end position="206"/>
    </location>
</feature>
<gene>
    <name evidence="4" type="ORF">HGA07_16600</name>
</gene>
<dbReference type="RefSeq" id="WP_157171656.1">
    <property type="nucleotide sequence ID" value="NZ_CAWPHS010000008.1"/>
</dbReference>